<dbReference type="Proteomes" id="UP000449710">
    <property type="component" value="Unassembled WGS sequence"/>
</dbReference>
<dbReference type="PROSITE" id="PS50035">
    <property type="entry name" value="PLD"/>
    <property type="match status" value="2"/>
</dbReference>
<dbReference type="SMART" id="SM00155">
    <property type="entry name" value="PLDc"/>
    <property type="match status" value="2"/>
</dbReference>
<feature type="domain" description="PLD phosphodiesterase" evidence="1">
    <location>
        <begin position="376"/>
        <end position="403"/>
    </location>
</feature>
<dbReference type="SUPFAM" id="SSF56024">
    <property type="entry name" value="Phospholipase D/nuclease"/>
    <property type="match status" value="2"/>
</dbReference>
<dbReference type="InterPro" id="IPR001736">
    <property type="entry name" value="PLipase_D/transphosphatidylase"/>
</dbReference>
<keyword evidence="3" id="KW-1185">Reference proteome</keyword>
<organism evidence="2 3">
    <name type="scientific">Isachenkonia alkalipeptolytica</name>
    <dbReference type="NCBI Taxonomy" id="2565777"/>
    <lineage>
        <taxon>Bacteria</taxon>
        <taxon>Bacillati</taxon>
        <taxon>Bacillota</taxon>
        <taxon>Clostridia</taxon>
        <taxon>Eubacteriales</taxon>
        <taxon>Clostridiaceae</taxon>
        <taxon>Isachenkonia</taxon>
    </lineage>
</organism>
<name>A0AA44BEW1_9CLOT</name>
<comment type="caution">
    <text evidence="2">The sequence shown here is derived from an EMBL/GenBank/DDBJ whole genome shotgun (WGS) entry which is preliminary data.</text>
</comment>
<proteinExistence type="predicted"/>
<accession>A0AA44BEW1</accession>
<dbReference type="GO" id="GO:0032049">
    <property type="term" value="P:cardiolipin biosynthetic process"/>
    <property type="evidence" value="ECO:0007669"/>
    <property type="project" value="UniProtKB-ARBA"/>
</dbReference>
<dbReference type="InterPro" id="IPR025202">
    <property type="entry name" value="PLD-like_dom"/>
</dbReference>
<evidence type="ECO:0000259" key="1">
    <source>
        <dbReference type="PROSITE" id="PS50035"/>
    </source>
</evidence>
<reference evidence="2 3" key="1">
    <citation type="submission" date="2019-04" db="EMBL/GenBank/DDBJ databases">
        <title>Isachenkonia alkalipeptolytica gen. nov. sp. nov. a new anaerobic, alkiliphilic organothrophic bacterium capable to reduce synthesized ferrihydrite isolated from a soda lake.</title>
        <authorList>
            <person name="Toshchakov S.V."/>
            <person name="Zavarzina D.G."/>
            <person name="Zhilina T.N."/>
            <person name="Kostrikina N.A."/>
            <person name="Kublanov I.V."/>
        </authorList>
    </citation>
    <scope>NUCLEOTIDE SEQUENCE [LARGE SCALE GENOMIC DNA]</scope>
    <source>
        <strain evidence="2 3">Z-1701</strain>
    </source>
</reference>
<dbReference type="RefSeq" id="WP_160723060.1">
    <property type="nucleotide sequence ID" value="NZ_SUMG01000024.1"/>
</dbReference>
<dbReference type="Pfam" id="PF13091">
    <property type="entry name" value="PLDc_2"/>
    <property type="match status" value="2"/>
</dbReference>
<dbReference type="GO" id="GO:0030572">
    <property type="term" value="F:phosphatidyltransferase activity"/>
    <property type="evidence" value="ECO:0007669"/>
    <property type="project" value="UniProtKB-ARBA"/>
</dbReference>
<dbReference type="Gene3D" id="3.30.870.10">
    <property type="entry name" value="Endonuclease Chain A"/>
    <property type="match status" value="2"/>
</dbReference>
<evidence type="ECO:0000313" key="3">
    <source>
        <dbReference type="Proteomes" id="UP000449710"/>
    </source>
</evidence>
<feature type="domain" description="PLD phosphodiesterase" evidence="1">
    <location>
        <begin position="155"/>
        <end position="182"/>
    </location>
</feature>
<dbReference type="AlphaFoldDB" id="A0AA44BEW1"/>
<evidence type="ECO:0000313" key="2">
    <source>
        <dbReference type="EMBL" id="NBG89412.1"/>
    </source>
</evidence>
<dbReference type="EMBL" id="SUMG01000024">
    <property type="protein sequence ID" value="NBG89412.1"/>
    <property type="molecule type" value="Genomic_DNA"/>
</dbReference>
<protein>
    <recommendedName>
        <fullName evidence="1">PLD phosphodiesterase domain-containing protein</fullName>
    </recommendedName>
</protein>
<dbReference type="PANTHER" id="PTHR21248:SF12">
    <property type="entry name" value="CARDIOLIPIN SYNTHASE C"/>
    <property type="match status" value="1"/>
</dbReference>
<dbReference type="PANTHER" id="PTHR21248">
    <property type="entry name" value="CARDIOLIPIN SYNTHASE"/>
    <property type="match status" value="1"/>
</dbReference>
<sequence>MNKSLLRKGALLLALYLVYLFIGFMLPVYMARADSVQSSGDMDPEGLYGDEIGPDKALLLEDPMYSGISRLHLMDQAKEQIQIAYFSAHDGIASDLFYGTILSAANRGVEVQLIFDGIFHNLGRNNRSVYRALVNHPKIEIRFYEPLNLLKPWTLNNRMHDKFMVVDDTYAMIGGRNIGDKYFLDPYEDEIVKDRDVLIKRSCFETGEHSVLEDFDKYFGRLWESRYTKEEPLRFSRRQKDSPERKTSELLEFRREIEAQYPDKFPESMDWNGKFHETKGIILTTNSVDRIGKEPRVLMKLGKLLEGAEQSAVVQSPYVIPSDRMRQHFDHLQSDHELFILTNSKAASPNYFGIAGYLNHREEIHGRADQIFEYDGRGSVHGKSYIFDQQISLVGSFNMDARSAFLSTESMVVIDSHSFAKELSGEIEGLVRKSVPYSEEGPSFGAEQAEIEPVPWYKGVLVKVLRGVLYPFDELL</sequence>
<gene>
    <name evidence="2" type="ORF">ISALK_13015</name>
</gene>